<feature type="domain" description="Mce/MlaD" evidence="1">
    <location>
        <begin position="43"/>
        <end position="119"/>
    </location>
</feature>
<dbReference type="AlphaFoldDB" id="A0AAU7AU42"/>
<evidence type="ECO:0000259" key="1">
    <source>
        <dbReference type="Pfam" id="PF02470"/>
    </source>
</evidence>
<sequence>MNLFLTRRARLGLLVFAVVSIALALFLSARFGGPALRTSTPFTVSTVLPDSQGVGPGSDVLVRGVHAGRVGKVTRTAGDRTRLKLELDAGARRHVRTDAVVRIGTKTPLGEAFVDLDPGRAATRTREGAVIRSAPTVQIDEALEALDPGARRDLASVLKTSGRGLRSPAAAARLGATVEGLDQTVAAFDRLTGTLRGQAGDIAGAVRSGRAIFGALATRQAGIRSLVVNARRTLDAAGADPTALRAGLRELPGLTREIRGTLVQAEGLIDDARGPVRDLRRAAGPLTAALTAAPAPLDDLGTVLGRAAQVRAAADPALASLKRTLPALTPALRGLGPALANVVPMLDYLAPRTQTIAAWFTNTDALGQNGDARGKWARFFIGIDPNTALGIPGGSAPRRNAYTPPGDAAANRAFQAGDFPRLQPYAPALAGTGKVAARR</sequence>
<protein>
    <recommendedName>
        <fullName evidence="1">Mce/MlaD domain-containing protein</fullName>
    </recommendedName>
</protein>
<gene>
    <name evidence="2" type="ORF">DSM112329_02014</name>
</gene>
<dbReference type="KEGG" id="parq:DSM112329_02014"/>
<evidence type="ECO:0000313" key="2">
    <source>
        <dbReference type="EMBL" id="XAY05170.1"/>
    </source>
</evidence>
<dbReference type="RefSeq" id="WP_354701688.1">
    <property type="nucleotide sequence ID" value="NZ_CP114014.1"/>
</dbReference>
<dbReference type="InterPro" id="IPR052336">
    <property type="entry name" value="MlaD_Phospholipid_Transporter"/>
</dbReference>
<dbReference type="Pfam" id="PF02470">
    <property type="entry name" value="MlaD"/>
    <property type="match status" value="1"/>
</dbReference>
<dbReference type="PANTHER" id="PTHR33371">
    <property type="entry name" value="INTERMEMBRANE PHOSPHOLIPID TRANSPORT SYSTEM BINDING PROTEIN MLAD-RELATED"/>
    <property type="match status" value="1"/>
</dbReference>
<proteinExistence type="predicted"/>
<dbReference type="InterPro" id="IPR003399">
    <property type="entry name" value="Mce/MlaD"/>
</dbReference>
<reference evidence="2" key="1">
    <citation type="submission" date="2022-12" db="EMBL/GenBank/DDBJ databases">
        <title>Paraconexibacter alkalitolerans sp. nov. and Baekduia alba sp. nov., isolated from soil and emended description of the genera Paraconexibacter (Chun et al., 2020) and Baekduia (An et al., 2020).</title>
        <authorList>
            <person name="Vieira S."/>
            <person name="Huber K.J."/>
            <person name="Geppert A."/>
            <person name="Wolf J."/>
            <person name="Neumann-Schaal M."/>
            <person name="Muesken M."/>
            <person name="Overmann J."/>
        </authorList>
    </citation>
    <scope>NUCLEOTIDE SEQUENCE</scope>
    <source>
        <strain evidence="2">AEG42_29</strain>
    </source>
</reference>
<dbReference type="PANTHER" id="PTHR33371:SF4">
    <property type="entry name" value="INTERMEMBRANE PHOSPHOLIPID TRANSPORT SYSTEM BINDING PROTEIN MLAD"/>
    <property type="match status" value="1"/>
</dbReference>
<accession>A0AAU7AU42</accession>
<organism evidence="2">
    <name type="scientific">Paraconexibacter sp. AEG42_29</name>
    <dbReference type="NCBI Taxonomy" id="2997339"/>
    <lineage>
        <taxon>Bacteria</taxon>
        <taxon>Bacillati</taxon>
        <taxon>Actinomycetota</taxon>
        <taxon>Thermoleophilia</taxon>
        <taxon>Solirubrobacterales</taxon>
        <taxon>Paraconexibacteraceae</taxon>
        <taxon>Paraconexibacter</taxon>
    </lineage>
</organism>
<name>A0AAU7AU42_9ACTN</name>
<dbReference type="EMBL" id="CP114014">
    <property type="protein sequence ID" value="XAY05170.1"/>
    <property type="molecule type" value="Genomic_DNA"/>
</dbReference>